<dbReference type="EMBL" id="JRES01000826">
    <property type="protein sequence ID" value="KNC28055.1"/>
    <property type="molecule type" value="Genomic_DNA"/>
</dbReference>
<proteinExistence type="predicted"/>
<dbReference type="OMA" id="IQRLFNC"/>
<dbReference type="AlphaFoldDB" id="A0A0L0C707"/>
<evidence type="ECO:0000256" key="1">
    <source>
        <dbReference type="SAM" id="SignalP"/>
    </source>
</evidence>
<dbReference type="OrthoDB" id="7915757at2759"/>
<reference evidence="2 3" key="1">
    <citation type="journal article" date="2015" name="Nat. Commun.">
        <title>Lucilia cuprina genome unlocks parasitic fly biology to underpin future interventions.</title>
        <authorList>
            <person name="Anstead C.A."/>
            <person name="Korhonen P.K."/>
            <person name="Young N.D."/>
            <person name="Hall R.S."/>
            <person name="Jex A.R."/>
            <person name="Murali S.C."/>
            <person name="Hughes D.S."/>
            <person name="Lee S.F."/>
            <person name="Perry T."/>
            <person name="Stroehlein A.J."/>
            <person name="Ansell B.R."/>
            <person name="Breugelmans B."/>
            <person name="Hofmann A."/>
            <person name="Qu J."/>
            <person name="Dugan S."/>
            <person name="Lee S.L."/>
            <person name="Chao H."/>
            <person name="Dinh H."/>
            <person name="Han Y."/>
            <person name="Doddapaneni H.V."/>
            <person name="Worley K.C."/>
            <person name="Muzny D.M."/>
            <person name="Ioannidis P."/>
            <person name="Waterhouse R.M."/>
            <person name="Zdobnov E.M."/>
            <person name="James P.J."/>
            <person name="Bagnall N.H."/>
            <person name="Kotze A.C."/>
            <person name="Gibbs R.A."/>
            <person name="Richards S."/>
            <person name="Batterham P."/>
            <person name="Gasser R.B."/>
        </authorList>
    </citation>
    <scope>NUCLEOTIDE SEQUENCE [LARGE SCALE GENOMIC DNA]</scope>
    <source>
        <strain evidence="2 3">LS</strain>
        <tissue evidence="2">Full body</tissue>
    </source>
</reference>
<name>A0A0L0C707_LUCCU</name>
<feature type="chain" id="PRO_5005535902" evidence="1">
    <location>
        <begin position="23"/>
        <end position="368"/>
    </location>
</feature>
<keyword evidence="1" id="KW-0732">Signal</keyword>
<gene>
    <name evidence="2" type="ORF">FF38_04441</name>
</gene>
<sequence length="368" mass="43135">MIFQKYNFHIVVFVAFILQTNGDINSSSAIRPTILLGAPAHVISGEHISLDFYAAVELSDGAKNDLQELLYNFLENLQRNLSTSSILNTVVAKPIDIEINRYQLGKLNDLADFFQHSSNTAGQFAQKAEHFFETSKNESHSLLLKLRQLPSAQRFLPTAVKMRLTDYFAEMEFFHVMFSEIIDEALEYIVDTLRSIQRTFLRYADIQRDTLRTWNFKSDEWCCNTYLDFLQQWSAHIFKCAASSNLHVAYDVYATTETSTKYIMRQLEFRIQRLYNCFIFGNYELRCQFLRKPEIDFEKLFAKLDELQQYFDIKIKGGRVTNDRSGRRRRQQDETKNIYDKCIPYGFPDIQMTTSLKTCFYFPNSNKV</sequence>
<accession>A0A0L0C707</accession>
<feature type="signal peptide" evidence="1">
    <location>
        <begin position="1"/>
        <end position="22"/>
    </location>
</feature>
<comment type="caution">
    <text evidence="2">The sequence shown here is derived from an EMBL/GenBank/DDBJ whole genome shotgun (WGS) entry which is preliminary data.</text>
</comment>
<keyword evidence="3" id="KW-1185">Reference proteome</keyword>
<organism evidence="2 3">
    <name type="scientific">Lucilia cuprina</name>
    <name type="common">Green bottle fly</name>
    <name type="synonym">Australian sheep blowfly</name>
    <dbReference type="NCBI Taxonomy" id="7375"/>
    <lineage>
        <taxon>Eukaryota</taxon>
        <taxon>Metazoa</taxon>
        <taxon>Ecdysozoa</taxon>
        <taxon>Arthropoda</taxon>
        <taxon>Hexapoda</taxon>
        <taxon>Insecta</taxon>
        <taxon>Pterygota</taxon>
        <taxon>Neoptera</taxon>
        <taxon>Endopterygota</taxon>
        <taxon>Diptera</taxon>
        <taxon>Brachycera</taxon>
        <taxon>Muscomorpha</taxon>
        <taxon>Oestroidea</taxon>
        <taxon>Calliphoridae</taxon>
        <taxon>Luciliinae</taxon>
        <taxon>Lucilia</taxon>
    </lineage>
</organism>
<evidence type="ECO:0000313" key="2">
    <source>
        <dbReference type="EMBL" id="KNC28055.1"/>
    </source>
</evidence>
<evidence type="ECO:0000313" key="3">
    <source>
        <dbReference type="Proteomes" id="UP000037069"/>
    </source>
</evidence>
<dbReference type="Proteomes" id="UP000037069">
    <property type="component" value="Unassembled WGS sequence"/>
</dbReference>
<protein>
    <submittedName>
        <fullName evidence="2">Uncharacterized protein</fullName>
    </submittedName>
</protein>